<reference evidence="2 3" key="1">
    <citation type="submission" date="2015-09" db="EMBL/GenBank/DDBJ databases">
        <authorList>
            <person name="Jackson K.R."/>
            <person name="Lunt B.L."/>
            <person name="Fisher J.N.B."/>
            <person name="Gardner A.V."/>
            <person name="Bailey M.E."/>
            <person name="Deus L.M."/>
            <person name="Earl A.S."/>
            <person name="Gibby P.D."/>
            <person name="Hartmann K.A."/>
            <person name="Liu J.E."/>
            <person name="Manci A.M."/>
            <person name="Nielsen D.A."/>
            <person name="Solomon M.B."/>
            <person name="Breakwell D.P."/>
            <person name="Burnett S.H."/>
            <person name="Grose J.H."/>
        </authorList>
    </citation>
    <scope>NUCLEOTIDE SEQUENCE [LARGE SCALE GENOMIC DNA]</scope>
    <source>
        <strain evidence="2 3">CECT 7799</strain>
    </source>
</reference>
<dbReference type="Proteomes" id="UP000049455">
    <property type="component" value="Unassembled WGS sequence"/>
</dbReference>
<name>A0A0M7BEW2_9RHOB</name>
<dbReference type="PANTHER" id="PTHR42923">
    <property type="entry name" value="PROTOPORPHYRINOGEN OXIDASE"/>
    <property type="match status" value="1"/>
</dbReference>
<dbReference type="PANTHER" id="PTHR42923:SF47">
    <property type="entry name" value="BLR3003 PROTEIN"/>
    <property type="match status" value="1"/>
</dbReference>
<gene>
    <name evidence="2" type="ORF">JSE7799_03185</name>
</gene>
<organism evidence="2 3">
    <name type="scientific">Jannaschia seosinensis</name>
    <dbReference type="NCBI Taxonomy" id="313367"/>
    <lineage>
        <taxon>Bacteria</taxon>
        <taxon>Pseudomonadati</taxon>
        <taxon>Pseudomonadota</taxon>
        <taxon>Alphaproteobacteria</taxon>
        <taxon>Rhodobacterales</taxon>
        <taxon>Roseobacteraceae</taxon>
        <taxon>Jannaschia</taxon>
    </lineage>
</organism>
<feature type="domain" description="Amine oxidase" evidence="1">
    <location>
        <begin position="11"/>
        <end position="411"/>
    </location>
</feature>
<dbReference type="OrthoDB" id="7849608at2"/>
<dbReference type="STRING" id="313367.JSE7799_03185"/>
<dbReference type="InterPro" id="IPR002937">
    <property type="entry name" value="Amino_oxidase"/>
</dbReference>
<evidence type="ECO:0000313" key="3">
    <source>
        <dbReference type="Proteomes" id="UP000049455"/>
    </source>
</evidence>
<dbReference type="EMBL" id="CYPR01000207">
    <property type="protein sequence ID" value="CUH40453.1"/>
    <property type="molecule type" value="Genomic_DNA"/>
</dbReference>
<sequence>MSRAYVIGAGLAGLVAAERLSASGRDVVLFEASPKAGGRCRSYRDDRLGRVIDNGNHLVLSANRAVLDWATRIGGREALEIGEAAYPFLDLASGERWTVRPGRGPFGALTAAARPPGVSAPVLMRDLAGLLTTSRTRTVAQAIRRGPAWHTFWDPMTRAVLNEDPEHGSAALLRAALLRSFARGSKAARPVFAPNGLGPALIDPALDLLAGRGVDIRLRSPVSGLEGGDSLRALVVGGDRHVLGAGDVAILALPPRQAASLLPGARFPEPGRAILNAHFRIGDTPLPPLLALIGGDAHWLFRRGDVVSVTVSAEEAAPLADAPREAALARLWSDVAASIAAHGGTPPSEMPPARLLRERAATFDQSPAGAAARHAPRTRWRNLLLAGDHVATGLPATLEGAVRSGLRAADLALRAR</sequence>
<dbReference type="InterPro" id="IPR050464">
    <property type="entry name" value="Zeta_carotene_desat/Oxidored"/>
</dbReference>
<evidence type="ECO:0000259" key="1">
    <source>
        <dbReference type="Pfam" id="PF01593"/>
    </source>
</evidence>
<dbReference type="Pfam" id="PF01593">
    <property type="entry name" value="Amino_oxidase"/>
    <property type="match status" value="1"/>
</dbReference>
<dbReference type="Gene3D" id="3.50.50.60">
    <property type="entry name" value="FAD/NAD(P)-binding domain"/>
    <property type="match status" value="1"/>
</dbReference>
<dbReference type="InterPro" id="IPR017830">
    <property type="entry name" value="SQase_HpnE"/>
</dbReference>
<dbReference type="GO" id="GO:0016491">
    <property type="term" value="F:oxidoreductase activity"/>
    <property type="evidence" value="ECO:0007669"/>
    <property type="project" value="InterPro"/>
</dbReference>
<dbReference type="AlphaFoldDB" id="A0A0M7BEW2"/>
<protein>
    <submittedName>
        <fullName evidence="2">Protoporphyrinogen oxidase</fullName>
    </submittedName>
</protein>
<dbReference type="InterPro" id="IPR036188">
    <property type="entry name" value="FAD/NAD-bd_sf"/>
</dbReference>
<accession>A0A0M7BEW2</accession>
<dbReference type="SUPFAM" id="SSF51905">
    <property type="entry name" value="FAD/NAD(P)-binding domain"/>
    <property type="match status" value="1"/>
</dbReference>
<evidence type="ECO:0000313" key="2">
    <source>
        <dbReference type="EMBL" id="CUH40453.1"/>
    </source>
</evidence>
<dbReference type="RefSeq" id="WP_055664497.1">
    <property type="nucleotide sequence ID" value="NZ_CYPR01000207.1"/>
</dbReference>
<proteinExistence type="predicted"/>
<keyword evidence="3" id="KW-1185">Reference proteome</keyword>
<dbReference type="NCBIfam" id="TIGR03467">
    <property type="entry name" value="HpnE"/>
    <property type="match status" value="1"/>
</dbReference>